<protein>
    <submittedName>
        <fullName evidence="2">Uncharacterized protein</fullName>
    </submittedName>
</protein>
<dbReference type="Proteomes" id="UP000664940">
    <property type="component" value="Unassembled WGS sequence"/>
</dbReference>
<proteinExistence type="predicted"/>
<sequence length="127" mass="14465">MEAWRWDLARERPEALFRSSESSKCPQWQGQPHTVLPGSLSPTGPGNPGQRLGFPGAEQEEPYSQLSLAQPLWSIFPETFLTRETSGGLQTLPRAATLRWKQQQQLWRDCSGIVLFWSLLLESNRSR</sequence>
<feature type="region of interest" description="Disordered" evidence="1">
    <location>
        <begin position="18"/>
        <end position="60"/>
    </location>
</feature>
<dbReference type="EMBL" id="JABVXQ010000007">
    <property type="protein sequence ID" value="KAF6099811.1"/>
    <property type="molecule type" value="Genomic_DNA"/>
</dbReference>
<comment type="caution">
    <text evidence="2">The sequence shown here is derived from an EMBL/GenBank/DDBJ whole genome shotgun (WGS) entry which is preliminary data.</text>
</comment>
<evidence type="ECO:0000256" key="1">
    <source>
        <dbReference type="SAM" id="MobiDB-lite"/>
    </source>
</evidence>
<dbReference type="AlphaFoldDB" id="A0A833ZZ71"/>
<accession>A0A833ZZ71</accession>
<feature type="compositionally biased region" description="Polar residues" evidence="1">
    <location>
        <begin position="19"/>
        <end position="32"/>
    </location>
</feature>
<evidence type="ECO:0000313" key="3">
    <source>
        <dbReference type="Proteomes" id="UP000664940"/>
    </source>
</evidence>
<gene>
    <name evidence="2" type="ORF">HJG60_011542</name>
</gene>
<evidence type="ECO:0000313" key="2">
    <source>
        <dbReference type="EMBL" id="KAF6099811.1"/>
    </source>
</evidence>
<reference evidence="2 3" key="1">
    <citation type="journal article" date="2020" name="Nature">
        <title>Six reference-quality genomes reveal evolution of bat adaptations.</title>
        <authorList>
            <person name="Jebb D."/>
            <person name="Huang Z."/>
            <person name="Pippel M."/>
            <person name="Hughes G.M."/>
            <person name="Lavrichenko K."/>
            <person name="Devanna P."/>
            <person name="Winkler S."/>
            <person name="Jermiin L.S."/>
            <person name="Skirmuntt E.C."/>
            <person name="Katzourakis A."/>
            <person name="Burkitt-Gray L."/>
            <person name="Ray D.A."/>
            <person name="Sullivan K.A.M."/>
            <person name="Roscito J.G."/>
            <person name="Kirilenko B.M."/>
            <person name="Davalos L.M."/>
            <person name="Corthals A.P."/>
            <person name="Power M.L."/>
            <person name="Jones G."/>
            <person name="Ransome R.D."/>
            <person name="Dechmann D.K.N."/>
            <person name="Locatelli A.G."/>
            <person name="Puechmaille S.J."/>
            <person name="Fedrigo O."/>
            <person name="Jarvis E.D."/>
            <person name="Hiller M."/>
            <person name="Vernes S.C."/>
            <person name="Myers E.W."/>
            <person name="Teeling E.C."/>
        </authorList>
    </citation>
    <scope>NUCLEOTIDE SEQUENCE [LARGE SCALE GENOMIC DNA]</scope>
    <source>
        <strain evidence="2">Bat1K_MPI-CBG_1</strain>
    </source>
</reference>
<organism evidence="2 3">
    <name type="scientific">Phyllostomus discolor</name>
    <name type="common">pale spear-nosed bat</name>
    <dbReference type="NCBI Taxonomy" id="89673"/>
    <lineage>
        <taxon>Eukaryota</taxon>
        <taxon>Metazoa</taxon>
        <taxon>Chordata</taxon>
        <taxon>Craniata</taxon>
        <taxon>Vertebrata</taxon>
        <taxon>Euteleostomi</taxon>
        <taxon>Mammalia</taxon>
        <taxon>Eutheria</taxon>
        <taxon>Laurasiatheria</taxon>
        <taxon>Chiroptera</taxon>
        <taxon>Yangochiroptera</taxon>
        <taxon>Phyllostomidae</taxon>
        <taxon>Phyllostominae</taxon>
        <taxon>Phyllostomus</taxon>
    </lineage>
</organism>
<name>A0A833ZZ71_9CHIR</name>